<evidence type="ECO:0000259" key="1">
    <source>
        <dbReference type="Pfam" id="PF08885"/>
    </source>
</evidence>
<dbReference type="SUPFAM" id="SSF52266">
    <property type="entry name" value="SGNH hydrolase"/>
    <property type="match status" value="1"/>
</dbReference>
<dbReference type="Proteomes" id="UP000184436">
    <property type="component" value="Unassembled WGS sequence"/>
</dbReference>
<dbReference type="AlphaFoldDB" id="A0A1M4V6Q8"/>
<sequence>MDFQTKVELPTGMPPVTHAGQILLMGSCFAENMGLQLMENKFKIDVNPFGILYNPLSVFAALIEVLKGKEYQQDDLFVYKNYWHSPMHHGSFSASTQEETLRNINARLQQAHQSIHELDWLILTFGTAYVYEQKGTGKVVSNCHKQPESYFTRRLLSVDEIVGEYVSLIASMTARNSNLKLLFTVSPIRHIRDGLHANQLSKATLLLAIARLQQQFPEHVFYFPSYEIVLDELRDYRFYADDMLHPSSLTVRYLWERFSEVFFSMETKQIIMAVKDICQDLAHKPFHPRSEAYQRFLGQIVLKIERLNRKYPYLDFQKEKELCRIRLNP</sequence>
<dbReference type="EMBL" id="FQVD01000004">
    <property type="protein sequence ID" value="SHE64553.1"/>
    <property type="molecule type" value="Genomic_DNA"/>
</dbReference>
<dbReference type="InterPro" id="IPR014982">
    <property type="entry name" value="GSCFA"/>
</dbReference>
<dbReference type="Pfam" id="PF08885">
    <property type="entry name" value="GSCFA"/>
    <property type="match status" value="1"/>
</dbReference>
<protein>
    <submittedName>
        <fullName evidence="2">GSCFA family protein</fullName>
    </submittedName>
</protein>
<dbReference type="RefSeq" id="WP_025074962.1">
    <property type="nucleotide sequence ID" value="NZ_FQVD01000004.1"/>
</dbReference>
<feature type="domain" description="GSCFA" evidence="1">
    <location>
        <begin position="21"/>
        <end position="258"/>
    </location>
</feature>
<dbReference type="STRING" id="871325.SAMN05444349_104110"/>
<evidence type="ECO:0000313" key="3">
    <source>
        <dbReference type="Proteomes" id="UP000184436"/>
    </source>
</evidence>
<gene>
    <name evidence="2" type="ORF">SAMN05444349_104110</name>
</gene>
<accession>A0A1M4V6Q8</accession>
<organism evidence="2 3">
    <name type="scientific">Bacteroides faecichinchillae</name>
    <dbReference type="NCBI Taxonomy" id="871325"/>
    <lineage>
        <taxon>Bacteria</taxon>
        <taxon>Pseudomonadati</taxon>
        <taxon>Bacteroidota</taxon>
        <taxon>Bacteroidia</taxon>
        <taxon>Bacteroidales</taxon>
        <taxon>Bacteroidaceae</taxon>
        <taxon>Bacteroides</taxon>
    </lineage>
</organism>
<dbReference type="OrthoDB" id="9807687at2"/>
<keyword evidence="3" id="KW-1185">Reference proteome</keyword>
<evidence type="ECO:0000313" key="2">
    <source>
        <dbReference type="EMBL" id="SHE64553.1"/>
    </source>
</evidence>
<dbReference type="PROSITE" id="PS51257">
    <property type="entry name" value="PROKAR_LIPOPROTEIN"/>
    <property type="match status" value="1"/>
</dbReference>
<name>A0A1M4V6Q8_9BACE</name>
<reference evidence="2 3" key="1">
    <citation type="submission" date="2016-11" db="EMBL/GenBank/DDBJ databases">
        <authorList>
            <person name="Jaros S."/>
            <person name="Januszkiewicz K."/>
            <person name="Wedrychowicz H."/>
        </authorList>
    </citation>
    <scope>NUCLEOTIDE SEQUENCE [LARGE SCALE GENOMIC DNA]</scope>
    <source>
        <strain evidence="2 3">DSM 26883</strain>
    </source>
</reference>
<proteinExistence type="predicted"/>